<proteinExistence type="predicted"/>
<dbReference type="InterPro" id="IPR052917">
    <property type="entry name" value="Stress-Dev_Protein"/>
</dbReference>
<dbReference type="Gene3D" id="2.30.110.10">
    <property type="entry name" value="Electron Transport, Fmn-binding Protein, Chain A"/>
    <property type="match status" value="1"/>
</dbReference>
<dbReference type="EMBL" id="JACRSP010000002">
    <property type="protein sequence ID" value="MBC8536231.1"/>
    <property type="molecule type" value="Genomic_DNA"/>
</dbReference>
<gene>
    <name evidence="2" type="ORF">H8695_05930</name>
</gene>
<evidence type="ECO:0000259" key="1">
    <source>
        <dbReference type="Pfam" id="PF01243"/>
    </source>
</evidence>
<dbReference type="SUPFAM" id="SSF50475">
    <property type="entry name" value="FMN-binding split barrel"/>
    <property type="match status" value="1"/>
</dbReference>
<name>A0A926DE98_9FIRM</name>
<accession>A0A926DE98</accession>
<dbReference type="Pfam" id="PF01243">
    <property type="entry name" value="PNPOx_N"/>
    <property type="match status" value="1"/>
</dbReference>
<dbReference type="PANTHER" id="PTHR34818">
    <property type="entry name" value="PROTEIN BLI-3"/>
    <property type="match status" value="1"/>
</dbReference>
<dbReference type="AlphaFoldDB" id="A0A926DE98"/>
<dbReference type="InterPro" id="IPR012349">
    <property type="entry name" value="Split_barrel_FMN-bd"/>
</dbReference>
<dbReference type="Proteomes" id="UP000620366">
    <property type="component" value="Unassembled WGS sequence"/>
</dbReference>
<protein>
    <submittedName>
        <fullName evidence="2">Pyridoxamine 5'-phosphate oxidase family protein</fullName>
    </submittedName>
</protein>
<evidence type="ECO:0000313" key="3">
    <source>
        <dbReference type="Proteomes" id="UP000620366"/>
    </source>
</evidence>
<dbReference type="RefSeq" id="WP_249299989.1">
    <property type="nucleotide sequence ID" value="NZ_JACRSP010000002.1"/>
</dbReference>
<comment type="caution">
    <text evidence="2">The sequence shown here is derived from an EMBL/GenBank/DDBJ whole genome shotgun (WGS) entry which is preliminary data.</text>
</comment>
<feature type="domain" description="Pyridoxamine 5'-phosphate oxidase N-terminal" evidence="1">
    <location>
        <begin position="5"/>
        <end position="126"/>
    </location>
</feature>
<dbReference type="InterPro" id="IPR011576">
    <property type="entry name" value="Pyridox_Oxase_N"/>
</dbReference>
<sequence length="138" mass="15869">MRQQLEQKAAALLESCGEIIVASRSEEGYPRPCVLSKLEAQGLKAIYFSTGNDSKKTAHFRENPRAGLCFYRDHDSVTMVGEIEIVTDPAKKRDLWQDWMIEHFAGGPQDENYCVLCFRPREATIWIEGKFATYRYDQ</sequence>
<organism evidence="2 3">
    <name type="scientific">Feifania hominis</name>
    <dbReference type="NCBI Taxonomy" id="2763660"/>
    <lineage>
        <taxon>Bacteria</taxon>
        <taxon>Bacillati</taxon>
        <taxon>Bacillota</taxon>
        <taxon>Clostridia</taxon>
        <taxon>Eubacteriales</taxon>
        <taxon>Feifaniaceae</taxon>
        <taxon>Feifania</taxon>
    </lineage>
</organism>
<keyword evidence="3" id="KW-1185">Reference proteome</keyword>
<evidence type="ECO:0000313" key="2">
    <source>
        <dbReference type="EMBL" id="MBC8536231.1"/>
    </source>
</evidence>
<dbReference type="PANTHER" id="PTHR34818:SF1">
    <property type="entry name" value="PROTEIN BLI-3"/>
    <property type="match status" value="1"/>
</dbReference>
<reference evidence="2" key="1">
    <citation type="submission" date="2020-08" db="EMBL/GenBank/DDBJ databases">
        <title>Genome public.</title>
        <authorList>
            <person name="Liu C."/>
            <person name="Sun Q."/>
        </authorList>
    </citation>
    <scope>NUCLEOTIDE SEQUENCE</scope>
    <source>
        <strain evidence="2">BX7</strain>
    </source>
</reference>